<reference evidence="1 2" key="1">
    <citation type="journal article" date="2009" name="Science">
        <title>Green evolution and dynamic adaptations revealed by genomes of the marine picoeukaryotes Micromonas.</title>
        <authorList>
            <person name="Worden A.Z."/>
            <person name="Lee J.H."/>
            <person name="Mock T."/>
            <person name="Rouze P."/>
            <person name="Simmons M.P."/>
            <person name="Aerts A.L."/>
            <person name="Allen A.E."/>
            <person name="Cuvelier M.L."/>
            <person name="Derelle E."/>
            <person name="Everett M.V."/>
            <person name="Foulon E."/>
            <person name="Grimwood J."/>
            <person name="Gundlach H."/>
            <person name="Henrissat B."/>
            <person name="Napoli C."/>
            <person name="McDonald S.M."/>
            <person name="Parker M.S."/>
            <person name="Rombauts S."/>
            <person name="Salamov A."/>
            <person name="Von Dassow P."/>
            <person name="Badger J.H."/>
            <person name="Coutinho P.M."/>
            <person name="Demir E."/>
            <person name="Dubchak I."/>
            <person name="Gentemann C."/>
            <person name="Eikrem W."/>
            <person name="Gready J.E."/>
            <person name="John U."/>
            <person name="Lanier W."/>
            <person name="Lindquist E.A."/>
            <person name="Lucas S."/>
            <person name="Mayer K.F."/>
            <person name="Moreau H."/>
            <person name="Not F."/>
            <person name="Otillar R."/>
            <person name="Panaud O."/>
            <person name="Pangilinan J."/>
            <person name="Paulsen I."/>
            <person name="Piegu B."/>
            <person name="Poliakov A."/>
            <person name="Robbens S."/>
            <person name="Schmutz J."/>
            <person name="Toulza E."/>
            <person name="Wyss T."/>
            <person name="Zelensky A."/>
            <person name="Zhou K."/>
            <person name="Armbrust E.V."/>
            <person name="Bhattacharya D."/>
            <person name="Goodenough U.W."/>
            <person name="Van de Peer Y."/>
            <person name="Grigoriev I.V."/>
        </authorList>
    </citation>
    <scope>NUCLEOTIDE SEQUENCE [LARGE SCALE GENOMIC DNA]</scope>
    <source>
        <strain evidence="2">RCC299 / NOUM17</strain>
    </source>
</reference>
<protein>
    <submittedName>
        <fullName evidence="1">Uncharacterized protein</fullName>
    </submittedName>
</protein>
<dbReference type="GeneID" id="8250213"/>
<dbReference type="AlphaFoldDB" id="C1FED2"/>
<keyword evidence="2" id="KW-1185">Reference proteome</keyword>
<dbReference type="InParanoid" id="C1FED2"/>
<dbReference type="Proteomes" id="UP000002009">
    <property type="component" value="Chromosome 1"/>
</dbReference>
<evidence type="ECO:0000313" key="2">
    <source>
        <dbReference type="Proteomes" id="UP000002009"/>
    </source>
</evidence>
<gene>
    <name evidence="1" type="ORF">MICPUN_51760</name>
</gene>
<evidence type="ECO:0000313" key="1">
    <source>
        <dbReference type="EMBL" id="ACO68546.1"/>
    </source>
</evidence>
<dbReference type="EMBL" id="CP001574">
    <property type="protein sequence ID" value="ACO68546.1"/>
    <property type="molecule type" value="Genomic_DNA"/>
</dbReference>
<organism evidence="1 2">
    <name type="scientific">Micromonas commoda (strain RCC299 / NOUM17 / CCMP2709)</name>
    <name type="common">Picoplanktonic green alga</name>
    <dbReference type="NCBI Taxonomy" id="296587"/>
    <lineage>
        <taxon>Eukaryota</taxon>
        <taxon>Viridiplantae</taxon>
        <taxon>Chlorophyta</taxon>
        <taxon>Mamiellophyceae</taxon>
        <taxon>Mamiellales</taxon>
        <taxon>Mamiellaceae</taxon>
        <taxon>Micromonas</taxon>
    </lineage>
</organism>
<dbReference type="RefSeq" id="XP_002507288.1">
    <property type="nucleotide sequence ID" value="XM_002507242.1"/>
</dbReference>
<dbReference type="KEGG" id="mis:MICPUN_51760"/>
<accession>C1FED2</accession>
<name>C1FED2_MICCC</name>
<proteinExistence type="predicted"/>
<sequence>MAFSIFLTAGQQTALRTNLLFRMSSFADLCHHELRATMPTRLGRRIFPRFSISICVGRRCTQAKKEKAT</sequence>